<feature type="compositionally biased region" description="Pro residues" evidence="1">
    <location>
        <begin position="177"/>
        <end position="186"/>
    </location>
</feature>
<proteinExistence type="predicted"/>
<feature type="compositionally biased region" description="Polar residues" evidence="1">
    <location>
        <begin position="68"/>
        <end position="88"/>
    </location>
</feature>
<feature type="compositionally biased region" description="Basic and acidic residues" evidence="1">
    <location>
        <begin position="12"/>
        <end position="24"/>
    </location>
</feature>
<gene>
    <name evidence="2" type="ORF">GOMPHAMPRED_005852</name>
</gene>
<evidence type="ECO:0000313" key="2">
    <source>
        <dbReference type="EMBL" id="CAF9931232.1"/>
    </source>
</evidence>
<keyword evidence="3" id="KW-1185">Reference proteome</keyword>
<feature type="compositionally biased region" description="Acidic residues" evidence="1">
    <location>
        <begin position="105"/>
        <end position="114"/>
    </location>
</feature>
<feature type="compositionally biased region" description="Polar residues" evidence="1">
    <location>
        <begin position="143"/>
        <end position="161"/>
    </location>
</feature>
<feature type="region of interest" description="Disordered" evidence="1">
    <location>
        <begin position="173"/>
        <end position="341"/>
    </location>
</feature>
<feature type="compositionally biased region" description="Polar residues" evidence="1">
    <location>
        <begin position="264"/>
        <end position="283"/>
    </location>
</feature>
<dbReference type="OrthoDB" id="3357271at2759"/>
<organism evidence="2 3">
    <name type="scientific">Gomphillus americanus</name>
    <dbReference type="NCBI Taxonomy" id="1940652"/>
    <lineage>
        <taxon>Eukaryota</taxon>
        <taxon>Fungi</taxon>
        <taxon>Dikarya</taxon>
        <taxon>Ascomycota</taxon>
        <taxon>Pezizomycotina</taxon>
        <taxon>Lecanoromycetes</taxon>
        <taxon>OSLEUM clade</taxon>
        <taxon>Ostropomycetidae</taxon>
        <taxon>Ostropales</taxon>
        <taxon>Graphidaceae</taxon>
        <taxon>Gomphilloideae</taxon>
        <taxon>Gomphillus</taxon>
    </lineage>
</organism>
<evidence type="ECO:0000256" key="1">
    <source>
        <dbReference type="SAM" id="MobiDB-lite"/>
    </source>
</evidence>
<feature type="compositionally biased region" description="Polar residues" evidence="1">
    <location>
        <begin position="220"/>
        <end position="230"/>
    </location>
</feature>
<dbReference type="AlphaFoldDB" id="A0A8H3FY84"/>
<evidence type="ECO:0000313" key="3">
    <source>
        <dbReference type="Proteomes" id="UP000664169"/>
    </source>
</evidence>
<protein>
    <submittedName>
        <fullName evidence="2">Uncharacterized protein</fullName>
    </submittedName>
</protein>
<dbReference type="Proteomes" id="UP000664169">
    <property type="component" value="Unassembled WGS sequence"/>
</dbReference>
<dbReference type="EMBL" id="CAJPDQ010000038">
    <property type="protein sequence ID" value="CAF9931232.1"/>
    <property type="molecule type" value="Genomic_DNA"/>
</dbReference>
<reference evidence="2" key="1">
    <citation type="submission" date="2021-03" db="EMBL/GenBank/DDBJ databases">
        <authorList>
            <person name="Tagirdzhanova G."/>
        </authorList>
    </citation>
    <scope>NUCLEOTIDE SEQUENCE</scope>
</reference>
<comment type="caution">
    <text evidence="2">The sequence shown here is derived from an EMBL/GenBank/DDBJ whole genome shotgun (WGS) entry which is preliminary data.</text>
</comment>
<sequence>MEKLTSIGKGGWHPEKTGSIRGDIKSWVGRGGNGLAQERERAQAHNTTPLSALKDPSSFAPPPKHTGLYSTSDGGATEVSQATITPPSGVSRPLPARPKAAPTAEEPEVTEEEEATRSRPFVVDTTGLSTAHLPKPPVKRVSTLPSTIPAQTSTRQSAVSAVPLNSSLASIAKIKKPGPPLPPRLPPRSAVAGNSPAIPSSPPPSYSLATTSPTAVAKPNTPQQATSLLNQDAVGRLSAAGITVPGFDITPNRKAPNESPIGKDSTNSAMESSELQSRATALGSQAVGARNINGLATLASKKKPAPPPTKPILPDVVSSAGSSTQDDQLQPPPIPLSTKPR</sequence>
<accession>A0A8H3FY84</accession>
<feature type="compositionally biased region" description="Low complexity" evidence="1">
    <location>
        <begin position="206"/>
        <end position="215"/>
    </location>
</feature>
<feature type="region of interest" description="Disordered" evidence="1">
    <location>
        <begin position="1"/>
        <end position="161"/>
    </location>
</feature>
<name>A0A8H3FY84_9LECA</name>